<reference evidence="1" key="2">
    <citation type="journal article" date="2015" name="Data Brief">
        <title>Shoot transcriptome of the giant reed, Arundo donax.</title>
        <authorList>
            <person name="Barrero R.A."/>
            <person name="Guerrero F.D."/>
            <person name="Moolhuijzen P."/>
            <person name="Goolsby J.A."/>
            <person name="Tidwell J."/>
            <person name="Bellgard S.E."/>
            <person name="Bellgard M.I."/>
        </authorList>
    </citation>
    <scope>NUCLEOTIDE SEQUENCE</scope>
    <source>
        <tissue evidence="1">Shoot tissue taken approximately 20 cm above the soil surface</tissue>
    </source>
</reference>
<dbReference type="EMBL" id="GBRH01241452">
    <property type="protein sequence ID" value="JAD56443.1"/>
    <property type="molecule type" value="Transcribed_RNA"/>
</dbReference>
<accession>A0A0A9B2R1</accession>
<organism evidence="1">
    <name type="scientific">Arundo donax</name>
    <name type="common">Giant reed</name>
    <name type="synonym">Donax arundinaceus</name>
    <dbReference type="NCBI Taxonomy" id="35708"/>
    <lineage>
        <taxon>Eukaryota</taxon>
        <taxon>Viridiplantae</taxon>
        <taxon>Streptophyta</taxon>
        <taxon>Embryophyta</taxon>
        <taxon>Tracheophyta</taxon>
        <taxon>Spermatophyta</taxon>
        <taxon>Magnoliopsida</taxon>
        <taxon>Liliopsida</taxon>
        <taxon>Poales</taxon>
        <taxon>Poaceae</taxon>
        <taxon>PACMAD clade</taxon>
        <taxon>Arundinoideae</taxon>
        <taxon>Arundineae</taxon>
        <taxon>Arundo</taxon>
    </lineage>
</organism>
<reference evidence="1" key="1">
    <citation type="submission" date="2014-09" db="EMBL/GenBank/DDBJ databases">
        <authorList>
            <person name="Magalhaes I.L.F."/>
            <person name="Oliveira U."/>
            <person name="Santos F.R."/>
            <person name="Vidigal T.H.D.A."/>
            <person name="Brescovit A.D."/>
            <person name="Santos A.J."/>
        </authorList>
    </citation>
    <scope>NUCLEOTIDE SEQUENCE</scope>
    <source>
        <tissue evidence="1">Shoot tissue taken approximately 20 cm above the soil surface</tissue>
    </source>
</reference>
<sequence>MASSLLLFQRSMD</sequence>
<evidence type="ECO:0000313" key="1">
    <source>
        <dbReference type="EMBL" id="JAD56443.1"/>
    </source>
</evidence>
<proteinExistence type="predicted"/>
<protein>
    <submittedName>
        <fullName evidence="1">Uncharacterized protein</fullName>
    </submittedName>
</protein>
<name>A0A0A9B2R1_ARUDO</name>